<dbReference type="Pfam" id="PF03942">
    <property type="entry name" value="DTW"/>
    <property type="match status" value="1"/>
</dbReference>
<evidence type="ECO:0000256" key="6">
    <source>
        <dbReference type="ARBA" id="ARBA00023242"/>
    </source>
</evidence>
<evidence type="ECO:0000256" key="8">
    <source>
        <dbReference type="ARBA" id="ARBA00038290"/>
    </source>
</evidence>
<dbReference type="InterPro" id="IPR005636">
    <property type="entry name" value="DTW"/>
</dbReference>
<keyword evidence="5" id="KW-0819">tRNA processing</keyword>
<evidence type="ECO:0000256" key="4">
    <source>
        <dbReference type="ARBA" id="ARBA00022691"/>
    </source>
</evidence>
<evidence type="ECO:0000256" key="9">
    <source>
        <dbReference type="ARBA" id="ARBA00039242"/>
    </source>
</evidence>
<comment type="subcellular location">
    <subcellularLocation>
        <location evidence="1">Nucleus</location>
    </subcellularLocation>
</comment>
<keyword evidence="4" id="KW-0949">S-adenosyl-L-methionine</keyword>
<reference evidence="14" key="1">
    <citation type="journal article" date="2014" name="Genome Announc.">
        <title>De novo whole-genome sequence and genome annotation of Lichtheimia ramosa.</title>
        <authorList>
            <person name="Linde J."/>
            <person name="Schwartze V."/>
            <person name="Binder U."/>
            <person name="Lass-Florl C."/>
            <person name="Voigt K."/>
            <person name="Horn F."/>
        </authorList>
    </citation>
    <scope>NUCLEOTIDE SEQUENCE</scope>
    <source>
        <strain evidence="14">JMRC FSU:6197</strain>
    </source>
</reference>
<evidence type="ECO:0000259" key="13">
    <source>
        <dbReference type="SMART" id="SM01144"/>
    </source>
</evidence>
<evidence type="ECO:0000256" key="12">
    <source>
        <dbReference type="SAM" id="MobiDB-lite"/>
    </source>
</evidence>
<feature type="region of interest" description="Disordered" evidence="12">
    <location>
        <begin position="1"/>
        <end position="29"/>
    </location>
</feature>
<evidence type="ECO:0000256" key="3">
    <source>
        <dbReference type="ARBA" id="ARBA00022679"/>
    </source>
</evidence>
<dbReference type="PANTHER" id="PTHR15627">
    <property type="entry name" value="NATURAL KILLER CELL-SPECIFIC ANTIGEN KLIP1"/>
    <property type="match status" value="1"/>
</dbReference>
<dbReference type="SMART" id="SM01144">
    <property type="entry name" value="DTW"/>
    <property type="match status" value="1"/>
</dbReference>
<evidence type="ECO:0000256" key="10">
    <source>
        <dbReference type="ARBA" id="ARBA00042508"/>
    </source>
</evidence>
<feature type="region of interest" description="Disordered" evidence="12">
    <location>
        <begin position="255"/>
        <end position="293"/>
    </location>
</feature>
<sequence length="293" mass="34758">MSSTELESRRPDSPESSEPSSKRAKVATPFDDLEISDDSILDSVTDRSECPRCKKSVKYFCYRCFDVVGMERSQIPKVKLPVRLNVIKHERELDGKSTAVHAKVIAKDDVDFYTWGEIPDFEQPERSLLLFPGPDAKQLKDIPRDSYDRITVIDGTWRQASRIVRETPVLHKMQKVTIAPRKTHFWRFQQLSENHLATIEAIYYVYREFGEMVEGNYDDGRYDNLLFYYRYFYKMIQHVYRNNDKSFTHRHRKNYIQYDGDRSQQQKKDEDPKEQKEQEKEQENQDQKAKASE</sequence>
<feature type="domain" description="DTW" evidence="13">
    <location>
        <begin position="57"/>
        <end position="241"/>
    </location>
</feature>
<dbReference type="InterPro" id="IPR051521">
    <property type="entry name" value="tRNA_Mod/Golgi_Maint"/>
</dbReference>
<feature type="compositionally biased region" description="Basic and acidic residues" evidence="12">
    <location>
        <begin position="259"/>
        <end position="293"/>
    </location>
</feature>
<feature type="compositionally biased region" description="Basic and acidic residues" evidence="12">
    <location>
        <begin position="1"/>
        <end position="13"/>
    </location>
</feature>
<dbReference type="PANTHER" id="PTHR15627:SF8">
    <property type="entry name" value="TRNA-URIDINE AMINOCARBOXYPROPYLTRANSFERASE 1"/>
    <property type="match status" value="1"/>
</dbReference>
<evidence type="ECO:0000256" key="11">
    <source>
        <dbReference type="ARBA" id="ARBA00048718"/>
    </source>
</evidence>
<organism evidence="14">
    <name type="scientific">Lichtheimia ramosa</name>
    <dbReference type="NCBI Taxonomy" id="688394"/>
    <lineage>
        <taxon>Eukaryota</taxon>
        <taxon>Fungi</taxon>
        <taxon>Fungi incertae sedis</taxon>
        <taxon>Mucoromycota</taxon>
        <taxon>Mucoromycotina</taxon>
        <taxon>Mucoromycetes</taxon>
        <taxon>Mucorales</taxon>
        <taxon>Lichtheimiaceae</taxon>
        <taxon>Lichtheimia</taxon>
    </lineage>
</organism>
<evidence type="ECO:0000256" key="5">
    <source>
        <dbReference type="ARBA" id="ARBA00022694"/>
    </source>
</evidence>
<dbReference type="GO" id="GO:0005634">
    <property type="term" value="C:nucleus"/>
    <property type="evidence" value="ECO:0007669"/>
    <property type="project" value="UniProtKB-SubCell"/>
</dbReference>
<dbReference type="OrthoDB" id="660555at2759"/>
<comment type="function">
    <text evidence="7">Catalyzes the formation of 3-(3-amino-3-carboxypropyl)uridine (acp3U) at position 20 in the D-loop of several cytoplasmic tRNAs (acp3U(20)).</text>
</comment>
<accession>A0A077WEM6</accession>
<evidence type="ECO:0000256" key="7">
    <source>
        <dbReference type="ARBA" id="ARBA00037050"/>
    </source>
</evidence>
<dbReference type="EC" id="2.5.1.25" evidence="2"/>
<dbReference type="GO" id="GO:0016432">
    <property type="term" value="F:tRNA-uridine aminocarboxypropyltransferase activity"/>
    <property type="evidence" value="ECO:0007669"/>
    <property type="project" value="UniProtKB-EC"/>
</dbReference>
<evidence type="ECO:0000313" key="14">
    <source>
        <dbReference type="EMBL" id="CDS05022.1"/>
    </source>
</evidence>
<proteinExistence type="inferred from homology"/>
<protein>
    <recommendedName>
        <fullName evidence="9">tRNA-uridine aminocarboxypropyltransferase 1</fullName>
        <ecNumber evidence="2">2.5.1.25</ecNumber>
    </recommendedName>
    <alternativeName>
        <fullName evidence="10">DTW domain-containing protein 1</fullName>
    </alternativeName>
</protein>
<gene>
    <name evidence="14" type="ORF">LRAMOSA07551</name>
</gene>
<dbReference type="GO" id="GO:0008033">
    <property type="term" value="P:tRNA processing"/>
    <property type="evidence" value="ECO:0007669"/>
    <property type="project" value="UniProtKB-KW"/>
</dbReference>
<keyword evidence="6" id="KW-0539">Nucleus</keyword>
<evidence type="ECO:0000256" key="2">
    <source>
        <dbReference type="ARBA" id="ARBA00012386"/>
    </source>
</evidence>
<name>A0A077WEM6_9FUNG</name>
<evidence type="ECO:0000256" key="1">
    <source>
        <dbReference type="ARBA" id="ARBA00004123"/>
    </source>
</evidence>
<dbReference type="EMBL" id="LK023315">
    <property type="protein sequence ID" value="CDS05022.1"/>
    <property type="molecule type" value="Genomic_DNA"/>
</dbReference>
<comment type="catalytic activity">
    <reaction evidence="11">
        <text>a uridine in tRNA + S-adenosyl-L-methionine = a 3-[(3S)-3-amino-3-carboxypropyl]uridine in tRNA + S-methyl-5'-thioadenosine + H(+)</text>
        <dbReference type="Rhea" id="RHEA:62432"/>
        <dbReference type="Rhea" id="RHEA-COMP:13339"/>
        <dbReference type="Rhea" id="RHEA-COMP:16092"/>
        <dbReference type="ChEBI" id="CHEBI:15378"/>
        <dbReference type="ChEBI" id="CHEBI:17509"/>
        <dbReference type="ChEBI" id="CHEBI:59789"/>
        <dbReference type="ChEBI" id="CHEBI:65315"/>
        <dbReference type="ChEBI" id="CHEBI:82930"/>
        <dbReference type="EC" id="2.5.1.25"/>
    </reaction>
</comment>
<comment type="similarity">
    <text evidence="8">Belongs to the TDD superfamily. DTWD1 family.</text>
</comment>
<keyword evidence="3" id="KW-0808">Transferase</keyword>
<dbReference type="AlphaFoldDB" id="A0A077WEM6"/>